<name>A0ABQ6Y4C7_9GAMM</name>
<dbReference type="InterPro" id="IPR045758">
    <property type="entry name" value="AdeT1/2"/>
</dbReference>
<keyword evidence="1" id="KW-0732">Signal</keyword>
<organism evidence="2 3">
    <name type="scientific">Alcanivorax xiamenensis</name>
    <dbReference type="NCBI Taxonomy" id="1177156"/>
    <lineage>
        <taxon>Bacteria</taxon>
        <taxon>Pseudomonadati</taxon>
        <taxon>Pseudomonadota</taxon>
        <taxon>Gammaproteobacteria</taxon>
        <taxon>Oceanospirillales</taxon>
        <taxon>Alcanivoracaceae</taxon>
        <taxon>Alcanivorax</taxon>
    </lineage>
</organism>
<evidence type="ECO:0000313" key="2">
    <source>
        <dbReference type="EMBL" id="KAF0804059.1"/>
    </source>
</evidence>
<comment type="caution">
    <text evidence="2">The sequence shown here is derived from an EMBL/GenBank/DDBJ whole genome shotgun (WGS) entry which is preliminary data.</text>
</comment>
<dbReference type="Gene3D" id="3.40.190.170">
    <property type="entry name" value="Bacterial extracellular solute-binding protein, family 7"/>
    <property type="match status" value="1"/>
</dbReference>
<protein>
    <recommendedName>
        <fullName evidence="4">TRAP-type C4-dicarboxylate transport system, substrate-binding protein</fullName>
    </recommendedName>
</protein>
<feature type="chain" id="PRO_5045907349" description="TRAP-type C4-dicarboxylate transport system, substrate-binding protein" evidence="1">
    <location>
        <begin position="29"/>
        <end position="399"/>
    </location>
</feature>
<dbReference type="InterPro" id="IPR038404">
    <property type="entry name" value="TRAP_DctP_sf"/>
</dbReference>
<evidence type="ECO:0008006" key="4">
    <source>
        <dbReference type="Google" id="ProtNLM"/>
    </source>
</evidence>
<dbReference type="Proteomes" id="UP000771797">
    <property type="component" value="Unassembled WGS sequence"/>
</dbReference>
<evidence type="ECO:0000256" key="1">
    <source>
        <dbReference type="SAM" id="SignalP"/>
    </source>
</evidence>
<dbReference type="EMBL" id="AQPF01000040">
    <property type="protein sequence ID" value="KAF0804059.1"/>
    <property type="molecule type" value="Genomic_DNA"/>
</dbReference>
<sequence length="399" mass="43783">MDTLTGGLVRILRLLCFSLVLSMSLAAAADQALDLTPAQQAELKRYAPGVALTPELAAKLRAIAFDQSRSLDERIQAMQKVAGYTPGEPVKRRICIWDIAGRAGPIFKAAEDQRIRVLKYGVDLEMVPYTSESVVVEDLKAGICDAALISGLRARLFNQYTGTIDAIGALPSDDHMKLLLRAMASPKVAPRMVANGYVVLGIAPAGPAYVFVNDRAINTLANAAGKRVAVLDYDPVQAEMVARIGATPVNSDIVSAPNKFNNGVVDVLAAPIVAYEVLELYKGMRPNGGIINYPLAQITMQLIGRADKFPNEVAQLVREEFFNGYDRIMARLAQEQAKVPDHWWIEIPAEDKREYELMMQDARLTLRGKGYYSADMLTLERKVRCKLDSSRGECVNPVE</sequence>
<feature type="signal peptide" evidence="1">
    <location>
        <begin position="1"/>
        <end position="28"/>
    </location>
</feature>
<dbReference type="Pfam" id="PF19582">
    <property type="entry name" value="AdeT1_2"/>
    <property type="match status" value="1"/>
</dbReference>
<accession>A0ABQ6Y4C7</accession>
<keyword evidence="3" id="KW-1185">Reference proteome</keyword>
<evidence type="ECO:0000313" key="3">
    <source>
        <dbReference type="Proteomes" id="UP000771797"/>
    </source>
</evidence>
<reference evidence="2 3" key="1">
    <citation type="submission" date="2012-09" db="EMBL/GenBank/DDBJ databases">
        <title>Genome Sequence of alkane-degrading Bacterium Alcanivorax sp. 6-D-6.</title>
        <authorList>
            <person name="Lai Q."/>
            <person name="Shao Z."/>
        </authorList>
    </citation>
    <scope>NUCLEOTIDE SEQUENCE [LARGE SCALE GENOMIC DNA]</scope>
    <source>
        <strain evidence="2 3">6-D-6</strain>
    </source>
</reference>
<gene>
    <name evidence="2" type="ORF">A6D6_03450</name>
</gene>
<proteinExistence type="predicted"/>